<gene>
    <name evidence="4" type="ORF">JRG66_01640</name>
</gene>
<keyword evidence="2" id="KW-0472">Membrane</keyword>
<proteinExistence type="predicted"/>
<feature type="transmembrane region" description="Helical" evidence="2">
    <location>
        <begin position="44"/>
        <end position="64"/>
    </location>
</feature>
<feature type="compositionally biased region" description="Polar residues" evidence="1">
    <location>
        <begin position="331"/>
        <end position="352"/>
    </location>
</feature>
<keyword evidence="2" id="KW-1133">Transmembrane helix</keyword>
<feature type="domain" description="Glycosyl transferase family 1" evidence="3">
    <location>
        <begin position="168"/>
        <end position="310"/>
    </location>
</feature>
<keyword evidence="5" id="KW-1185">Reference proteome</keyword>
<feature type="region of interest" description="Disordered" evidence="1">
    <location>
        <begin position="327"/>
        <end position="370"/>
    </location>
</feature>
<sequence>MNIWLKHVEEVEVVGPAPRSPKGEFTGKELYRHKNLTLTRISSFHFLNLIGAVKAILKIPYILYKILGAMKRADHLHLRCPGNIGLLACICQIFFPSKPKSAKYAGNWDPEAKQPWSYRFQKWLLSNTFLTRNMQVLVYGEWPGQSKNVVPFFTASFSEQEKAEVPKKAFLELFIFLFVGNLVEGKRPLEAVKLVEQLIVNSELSLPKTSVCLKIYGSGPEREKLEKYVKESQLEGMVQFYGSRPLEEVKEAYQKAHFVILPSKSEGWPKAIAEAMFFGCIPIATPVSGVPWMLNYGSRGILLDEYKNQEPRAKNLDGEKEWSVVRGQWSEGEQSQQPTANSQELNRSGQSTEDSKDQEPRTKSQDKGRQWSVVSGQWIEDITEIKELLADPERMKKMSEAAKKWSQQYTLERFEVAIRQILKRKKL</sequence>
<evidence type="ECO:0000313" key="4">
    <source>
        <dbReference type="EMBL" id="UZH55626.1"/>
    </source>
</evidence>
<dbReference type="EMBL" id="CP069620">
    <property type="protein sequence ID" value="UZH55626.1"/>
    <property type="molecule type" value="Genomic_DNA"/>
</dbReference>
<evidence type="ECO:0000256" key="1">
    <source>
        <dbReference type="SAM" id="MobiDB-lite"/>
    </source>
</evidence>
<dbReference type="SUPFAM" id="SSF53756">
    <property type="entry name" value="UDP-Glycosyltransferase/glycogen phosphorylase"/>
    <property type="match status" value="1"/>
</dbReference>
<organism evidence="4 5">
    <name type="scientific">Salinimicrobium tongyeongense</name>
    <dbReference type="NCBI Taxonomy" id="2809707"/>
    <lineage>
        <taxon>Bacteria</taxon>
        <taxon>Pseudomonadati</taxon>
        <taxon>Bacteroidota</taxon>
        <taxon>Flavobacteriia</taxon>
        <taxon>Flavobacteriales</taxon>
        <taxon>Flavobacteriaceae</taxon>
        <taxon>Salinimicrobium</taxon>
    </lineage>
</organism>
<accession>A0ABY6NRT2</accession>
<dbReference type="Proteomes" id="UP001163981">
    <property type="component" value="Chromosome"/>
</dbReference>
<evidence type="ECO:0000256" key="2">
    <source>
        <dbReference type="SAM" id="Phobius"/>
    </source>
</evidence>
<dbReference type="InterPro" id="IPR001296">
    <property type="entry name" value="Glyco_trans_1"/>
</dbReference>
<keyword evidence="2" id="KW-0812">Transmembrane</keyword>
<evidence type="ECO:0000259" key="3">
    <source>
        <dbReference type="Pfam" id="PF00534"/>
    </source>
</evidence>
<dbReference type="Pfam" id="PF00534">
    <property type="entry name" value="Glycos_transf_1"/>
    <property type="match status" value="1"/>
</dbReference>
<dbReference type="Gene3D" id="3.40.50.2000">
    <property type="entry name" value="Glycogen Phosphorylase B"/>
    <property type="match status" value="1"/>
</dbReference>
<name>A0ABY6NRT2_9FLAO</name>
<dbReference type="PANTHER" id="PTHR12526">
    <property type="entry name" value="GLYCOSYLTRANSFERASE"/>
    <property type="match status" value="1"/>
</dbReference>
<protein>
    <submittedName>
        <fullName evidence="4">Glycosyltransferase</fullName>
    </submittedName>
</protein>
<feature type="compositionally biased region" description="Basic and acidic residues" evidence="1">
    <location>
        <begin position="353"/>
        <end position="369"/>
    </location>
</feature>
<reference evidence="4" key="1">
    <citation type="submission" date="2021-02" db="EMBL/GenBank/DDBJ databases">
        <title>Salinimicrobium sp. nov. isolated from seawater in Tongyeong, Republic of Korea.</title>
        <authorList>
            <person name="Lee S.-J."/>
        </authorList>
    </citation>
    <scope>NUCLEOTIDE SEQUENCE</scope>
    <source>
        <strain evidence="4">HN-2-9-2</strain>
    </source>
</reference>
<evidence type="ECO:0000313" key="5">
    <source>
        <dbReference type="Proteomes" id="UP001163981"/>
    </source>
</evidence>